<dbReference type="Gene3D" id="3.30.70.1430">
    <property type="entry name" value="Multidrug efflux transporter AcrB pore domain"/>
    <property type="match status" value="2"/>
</dbReference>
<dbReference type="Gene3D" id="3.30.2090.10">
    <property type="entry name" value="Multidrug efflux transporter AcrB TolC docking domain, DN and DC subdomains"/>
    <property type="match status" value="2"/>
</dbReference>
<dbReference type="PATRIC" id="fig|1303518.3.peg.1389"/>
<feature type="transmembrane region" description="Helical" evidence="1">
    <location>
        <begin position="1005"/>
        <end position="1027"/>
    </location>
</feature>
<dbReference type="InterPro" id="IPR001036">
    <property type="entry name" value="Acrflvin-R"/>
</dbReference>
<feature type="transmembrane region" description="Helical" evidence="1">
    <location>
        <begin position="933"/>
        <end position="951"/>
    </location>
</feature>
<dbReference type="PANTHER" id="PTHR32063:SF8">
    <property type="entry name" value="CATION EFFLUX PROTEIN"/>
    <property type="match status" value="1"/>
</dbReference>
<dbReference type="STRING" id="454171.CP488_02739"/>
<dbReference type="eggNOG" id="COG0841">
    <property type="taxonomic scope" value="Bacteria"/>
</dbReference>
<keyword evidence="1" id="KW-1133">Transmembrane helix</keyword>
<evidence type="ECO:0000313" key="2">
    <source>
        <dbReference type="EMBL" id="CCW35176.1"/>
    </source>
</evidence>
<dbReference type="KEGG" id="ccz:CCALI_01358"/>
<dbReference type="OrthoDB" id="9758234at2"/>
<keyword evidence="1" id="KW-0472">Membrane</keyword>
<proteinExistence type="predicted"/>
<name>S0EU45_CHTCT</name>
<sequence>MWLVRLALSRPKAVGVLVILIGILGVLSAIQAPKDIFPPINIPVVSVIWSYGGLAPQEMEQRVVNLSERAFTTTVANIDHIESQSYSGVSVIKVYFQPGADIGRSIAQISATAETILRIMPPGMTAPLILQYDATDVPIVQVSLSSNTYSTFQLFDYAQNFLRPQLITIRGASISLPYGGAGRQIMVDLDPKKMLARGVSGPDVANALANQNLILPAGDAKMGVRDYLVRINNSPSSVEDFNKIPIKMVNGTVVTVGDVAYVHDGHSVQTNIVRVNGEPAVLLTVFKSGNASTLDVLNQIRAKLPQIRAALPPGMEVHLLMDQSLFVRAAIYGVVREATIAAALTALMILLFLGSWRSMLIVASSIPLSILSSIALLHALGYTLNTLTLGGLALAVGMLVDDATVEIENSTRLLRLGYGLREAILTSAQQVALPAFASTLSICIVFVPISMLSGVAQSLFAPLGLAVVLAMLPSYLLSRTLVTTMMRSLLGKELDIYQHDMLAEREGMVTNHGEDIMARRNVIERFLWRLHELFEGYFDSLREHYHNALDWVLHHRPVIAIGMPLFFVASTLLIPIIGQDFFPQVDAGQIRLHVRAPAGTRLEETAKLFTQVEQVVRQVIPKQELSLLIDNIGISGGLNFAYSSVSTISTDDGEIYISLTEKHHPVAMYQQELRKVLAQRFPQCTFYFQPADLVTQVLDFGTSAPIDIQVTGPYFNQAKNLALAKEILRRVSKVEGVVDPYLYQVTDAPELRVHVDRTRAMMVGLTQQRVAGSVLDMLSSSSLVSPSFYLDPHNGVQYTVVVQTPQYRVSSIPDLLSVPITNGTTEGQPQLLANLATVTRDTTPEVISHYNIQPVYDVLVSVQGRDLGSTVADIQHILDGLKKQIPRGSQVHIVGQAQTMVSSFHQLGFGLIFAIVLIYLLLTVNFESWLDPFIVMMAAPGALAGVVWMLYVTQTTFNVPSLMGTIMGIGVATANSILLVTFANEQRQEGKDPVQAALAAGTTRFRPVIMTALAMIIGMLPMALGMGEGGEMNAPLGRAAIGGLLLATVTTLFFVPTIYSVIHLRLERHREKLEDVFAAPTDPETSA</sequence>
<dbReference type="EMBL" id="HF951689">
    <property type="protein sequence ID" value="CCW35176.1"/>
    <property type="molecule type" value="Genomic_DNA"/>
</dbReference>
<dbReference type="PRINTS" id="PR00702">
    <property type="entry name" value="ACRIFLAVINRP"/>
</dbReference>
<dbReference type="Gene3D" id="3.30.70.1440">
    <property type="entry name" value="Multidrug efflux transporter AcrB pore domain"/>
    <property type="match status" value="1"/>
</dbReference>
<dbReference type="AlphaFoldDB" id="S0EU45"/>
<keyword evidence="1" id="KW-0812">Transmembrane</keyword>
<dbReference type="GO" id="GO:0042910">
    <property type="term" value="F:xenobiotic transmembrane transporter activity"/>
    <property type="evidence" value="ECO:0007669"/>
    <property type="project" value="TreeGrafter"/>
</dbReference>
<dbReference type="GO" id="GO:0005886">
    <property type="term" value="C:plasma membrane"/>
    <property type="evidence" value="ECO:0007669"/>
    <property type="project" value="TreeGrafter"/>
</dbReference>
<dbReference type="Proteomes" id="UP000014227">
    <property type="component" value="Chromosome I"/>
</dbReference>
<evidence type="ECO:0000313" key="3">
    <source>
        <dbReference type="Proteomes" id="UP000014227"/>
    </source>
</evidence>
<feature type="transmembrane region" description="Helical" evidence="1">
    <location>
        <begin position="1039"/>
        <end position="1062"/>
    </location>
</feature>
<feature type="transmembrane region" description="Helical" evidence="1">
    <location>
        <begin position="329"/>
        <end position="353"/>
    </location>
</feature>
<keyword evidence="3" id="KW-1185">Reference proteome</keyword>
<dbReference type="SUPFAM" id="SSF82693">
    <property type="entry name" value="Multidrug efflux transporter AcrB pore domain, PN1, PN2, PC1 and PC2 subdomains"/>
    <property type="match status" value="2"/>
</dbReference>
<dbReference type="SUPFAM" id="SSF82714">
    <property type="entry name" value="Multidrug efflux transporter AcrB TolC docking domain, DN and DC subdomains"/>
    <property type="match status" value="2"/>
</dbReference>
<evidence type="ECO:0000256" key="1">
    <source>
        <dbReference type="SAM" id="Phobius"/>
    </source>
</evidence>
<dbReference type="SUPFAM" id="SSF82866">
    <property type="entry name" value="Multidrug efflux transporter AcrB transmembrane domain"/>
    <property type="match status" value="2"/>
</dbReference>
<accession>S0EU45</accession>
<dbReference type="Pfam" id="PF00873">
    <property type="entry name" value="ACR_tran"/>
    <property type="match status" value="1"/>
</dbReference>
<dbReference type="PANTHER" id="PTHR32063">
    <property type="match status" value="1"/>
</dbReference>
<feature type="transmembrane region" description="Helical" evidence="1">
    <location>
        <begin position="459"/>
        <end position="477"/>
    </location>
</feature>
<dbReference type="InParanoid" id="S0EU45"/>
<feature type="transmembrane region" description="Helical" evidence="1">
    <location>
        <begin position="963"/>
        <end position="984"/>
    </location>
</feature>
<dbReference type="InterPro" id="IPR027463">
    <property type="entry name" value="AcrB_DN_DC_subdom"/>
</dbReference>
<dbReference type="RefSeq" id="WP_016482716.1">
    <property type="nucleotide sequence ID" value="NC_021487.1"/>
</dbReference>
<dbReference type="Gene3D" id="3.30.70.1320">
    <property type="entry name" value="Multidrug efflux transporter AcrB pore domain like"/>
    <property type="match status" value="1"/>
</dbReference>
<feature type="transmembrane region" description="Helical" evidence="1">
    <location>
        <begin position="558"/>
        <end position="577"/>
    </location>
</feature>
<feature type="transmembrane region" description="Helical" evidence="1">
    <location>
        <begin position="431"/>
        <end position="453"/>
    </location>
</feature>
<reference evidence="3" key="1">
    <citation type="submission" date="2013-03" db="EMBL/GenBank/DDBJ databases">
        <title>Genome sequence of Chthonomonas calidirosea, the first sequenced genome from the Armatimonadetes phylum (formally candidate division OP10).</title>
        <authorList>
            <person name="Lee K.C.Y."/>
            <person name="Morgan X.C."/>
            <person name="Dunfield P.F."/>
            <person name="Tamas I."/>
            <person name="Houghton K.M."/>
            <person name="Vyssotski M."/>
            <person name="Ryan J.L.J."/>
            <person name="Lagutin K."/>
            <person name="McDonald I.R."/>
            <person name="Stott M.B."/>
        </authorList>
    </citation>
    <scope>NUCLEOTIDE SEQUENCE [LARGE SCALE GENOMIC DNA]</scope>
    <source>
        <strain evidence="3">DSM 23976 / ICMP 18418 / T49</strain>
    </source>
</reference>
<dbReference type="Gene3D" id="1.20.1640.10">
    <property type="entry name" value="Multidrug efflux transporter AcrB transmembrane domain"/>
    <property type="match status" value="2"/>
</dbReference>
<gene>
    <name evidence="2" type="ORF">CCALI_01358</name>
</gene>
<protein>
    <submittedName>
        <fullName evidence="2">Cation/multidrug efflux pump</fullName>
    </submittedName>
</protein>
<organism evidence="2 3">
    <name type="scientific">Chthonomonas calidirosea (strain DSM 23976 / ICMP 18418 / T49)</name>
    <dbReference type="NCBI Taxonomy" id="1303518"/>
    <lineage>
        <taxon>Bacteria</taxon>
        <taxon>Bacillati</taxon>
        <taxon>Armatimonadota</taxon>
        <taxon>Chthonomonadia</taxon>
        <taxon>Chthonomonadales</taxon>
        <taxon>Chthonomonadaceae</taxon>
        <taxon>Chthonomonas</taxon>
    </lineage>
</organism>
<feature type="transmembrane region" description="Helical" evidence="1">
    <location>
        <begin position="907"/>
        <end position="926"/>
    </location>
</feature>
<dbReference type="HOGENOM" id="CLU_002755_1_2_0"/>